<dbReference type="EMBL" id="CAXKWB010005953">
    <property type="protein sequence ID" value="CAL4080725.1"/>
    <property type="molecule type" value="Genomic_DNA"/>
</dbReference>
<dbReference type="Proteomes" id="UP001497623">
    <property type="component" value="Unassembled WGS sequence"/>
</dbReference>
<organism evidence="2 3">
    <name type="scientific">Meganyctiphanes norvegica</name>
    <name type="common">Northern krill</name>
    <name type="synonym">Thysanopoda norvegica</name>
    <dbReference type="NCBI Taxonomy" id="48144"/>
    <lineage>
        <taxon>Eukaryota</taxon>
        <taxon>Metazoa</taxon>
        <taxon>Ecdysozoa</taxon>
        <taxon>Arthropoda</taxon>
        <taxon>Crustacea</taxon>
        <taxon>Multicrustacea</taxon>
        <taxon>Malacostraca</taxon>
        <taxon>Eumalacostraca</taxon>
        <taxon>Eucarida</taxon>
        <taxon>Euphausiacea</taxon>
        <taxon>Euphausiidae</taxon>
        <taxon>Meganyctiphanes</taxon>
    </lineage>
</organism>
<keyword evidence="3" id="KW-1185">Reference proteome</keyword>
<sequence>ITPTPTTLEPIGFCPACGGENLHDDTVRVCFDVQRPDNEPDVNVLLFLNFSQVFNPSIEKPIVHFKMCFKSHDFYSFVEVYLPLNGSDIVWEQEQQQNLNLTFESFTKNDETRNVTFILVIGVYVPEADMSIDATIKVGVEDDPDSEVGPTTTTTQEPRTRRHRRANAELIQVNVDGDDHLQATPPTILV</sequence>
<protein>
    <submittedName>
        <fullName evidence="2">Uncharacterized protein</fullName>
    </submittedName>
</protein>
<name>A0AAV2QEZ2_MEGNR</name>
<evidence type="ECO:0000313" key="3">
    <source>
        <dbReference type="Proteomes" id="UP001497623"/>
    </source>
</evidence>
<proteinExistence type="predicted"/>
<evidence type="ECO:0000313" key="2">
    <source>
        <dbReference type="EMBL" id="CAL4080725.1"/>
    </source>
</evidence>
<dbReference type="AlphaFoldDB" id="A0AAV2QEZ2"/>
<feature type="region of interest" description="Disordered" evidence="1">
    <location>
        <begin position="141"/>
        <end position="162"/>
    </location>
</feature>
<accession>A0AAV2QEZ2</accession>
<comment type="caution">
    <text evidence="2">The sequence shown here is derived from an EMBL/GenBank/DDBJ whole genome shotgun (WGS) entry which is preliminary data.</text>
</comment>
<feature type="non-terminal residue" evidence="2">
    <location>
        <position position="1"/>
    </location>
</feature>
<evidence type="ECO:0000256" key="1">
    <source>
        <dbReference type="SAM" id="MobiDB-lite"/>
    </source>
</evidence>
<gene>
    <name evidence="2" type="ORF">MNOR_LOCUS11371</name>
</gene>
<reference evidence="2 3" key="1">
    <citation type="submission" date="2024-05" db="EMBL/GenBank/DDBJ databases">
        <authorList>
            <person name="Wallberg A."/>
        </authorList>
    </citation>
    <scope>NUCLEOTIDE SEQUENCE [LARGE SCALE GENOMIC DNA]</scope>
</reference>